<protein>
    <submittedName>
        <fullName evidence="1">Uncharacterized protein</fullName>
    </submittedName>
</protein>
<proteinExistence type="predicted"/>
<accession>A0AAV5HW97</accession>
<name>A0AAV5HW97_9ROSI</name>
<gene>
    <name evidence="1" type="ORF">SLEP1_g3797</name>
</gene>
<evidence type="ECO:0000313" key="1">
    <source>
        <dbReference type="EMBL" id="GKU89691.1"/>
    </source>
</evidence>
<keyword evidence="2" id="KW-1185">Reference proteome</keyword>
<dbReference type="AlphaFoldDB" id="A0AAV5HW97"/>
<dbReference type="Proteomes" id="UP001054252">
    <property type="component" value="Unassembled WGS sequence"/>
</dbReference>
<comment type="caution">
    <text evidence="1">The sequence shown here is derived from an EMBL/GenBank/DDBJ whole genome shotgun (WGS) entry which is preliminary data.</text>
</comment>
<dbReference type="EMBL" id="BPVZ01000003">
    <property type="protein sequence ID" value="GKU89691.1"/>
    <property type="molecule type" value="Genomic_DNA"/>
</dbReference>
<evidence type="ECO:0000313" key="2">
    <source>
        <dbReference type="Proteomes" id="UP001054252"/>
    </source>
</evidence>
<sequence length="185" mass="20209">MVGIKDIHQADLAVARFFFDSCIPINAINSPYFQPIIDAITTISPSYKGSTYHTVRTNLLKDLKNEVQLLVDSYRKVWEGTSCTIMGDACALAPCSAPDVPPAPRSRAIITPAPALHRICINLQLCPAPAFLCTKSPCRLLRRTHVACTPAPCTSIMTLHRALLHPCCSASARYSSSRQISINID</sequence>
<organism evidence="1 2">
    <name type="scientific">Rubroshorea leprosula</name>
    <dbReference type="NCBI Taxonomy" id="152421"/>
    <lineage>
        <taxon>Eukaryota</taxon>
        <taxon>Viridiplantae</taxon>
        <taxon>Streptophyta</taxon>
        <taxon>Embryophyta</taxon>
        <taxon>Tracheophyta</taxon>
        <taxon>Spermatophyta</taxon>
        <taxon>Magnoliopsida</taxon>
        <taxon>eudicotyledons</taxon>
        <taxon>Gunneridae</taxon>
        <taxon>Pentapetalae</taxon>
        <taxon>rosids</taxon>
        <taxon>malvids</taxon>
        <taxon>Malvales</taxon>
        <taxon>Dipterocarpaceae</taxon>
        <taxon>Rubroshorea</taxon>
    </lineage>
</organism>
<reference evidence="1 2" key="1">
    <citation type="journal article" date="2021" name="Commun. Biol.">
        <title>The genome of Shorea leprosula (Dipterocarpaceae) highlights the ecological relevance of drought in aseasonal tropical rainforests.</title>
        <authorList>
            <person name="Ng K.K.S."/>
            <person name="Kobayashi M.J."/>
            <person name="Fawcett J.A."/>
            <person name="Hatakeyama M."/>
            <person name="Paape T."/>
            <person name="Ng C.H."/>
            <person name="Ang C.C."/>
            <person name="Tnah L.H."/>
            <person name="Lee C.T."/>
            <person name="Nishiyama T."/>
            <person name="Sese J."/>
            <person name="O'Brien M.J."/>
            <person name="Copetti D."/>
            <person name="Mohd Noor M.I."/>
            <person name="Ong R.C."/>
            <person name="Putra M."/>
            <person name="Sireger I.Z."/>
            <person name="Indrioko S."/>
            <person name="Kosugi Y."/>
            <person name="Izuno A."/>
            <person name="Isagi Y."/>
            <person name="Lee S.L."/>
            <person name="Shimizu K.K."/>
        </authorList>
    </citation>
    <scope>NUCLEOTIDE SEQUENCE [LARGE SCALE GENOMIC DNA]</scope>
    <source>
        <strain evidence="1">214</strain>
    </source>
</reference>